<organism evidence="2 3">
    <name type="scientific">Candidatus Gottesmanbacteria bacterium RBG_16_43_7</name>
    <dbReference type="NCBI Taxonomy" id="1798373"/>
    <lineage>
        <taxon>Bacteria</taxon>
        <taxon>Candidatus Gottesmaniibacteriota</taxon>
    </lineage>
</organism>
<dbReference type="AlphaFoldDB" id="A0A1F5ZBI6"/>
<keyword evidence="1" id="KW-0812">Transmembrane</keyword>
<gene>
    <name evidence="2" type="ORF">A2154_02250</name>
</gene>
<reference evidence="2 3" key="1">
    <citation type="journal article" date="2016" name="Nat. Commun.">
        <title>Thousands of microbial genomes shed light on interconnected biogeochemical processes in an aquifer system.</title>
        <authorList>
            <person name="Anantharaman K."/>
            <person name="Brown C.T."/>
            <person name="Hug L.A."/>
            <person name="Sharon I."/>
            <person name="Castelle C.J."/>
            <person name="Probst A.J."/>
            <person name="Thomas B.C."/>
            <person name="Singh A."/>
            <person name="Wilkins M.J."/>
            <person name="Karaoz U."/>
            <person name="Brodie E.L."/>
            <person name="Williams K.H."/>
            <person name="Hubbard S.S."/>
            <person name="Banfield J.F."/>
        </authorList>
    </citation>
    <scope>NUCLEOTIDE SEQUENCE [LARGE SCALE GENOMIC DNA]</scope>
</reference>
<proteinExistence type="predicted"/>
<name>A0A1F5ZBI6_9BACT</name>
<dbReference type="EMBL" id="MFJC01000020">
    <property type="protein sequence ID" value="OGG09497.1"/>
    <property type="molecule type" value="Genomic_DNA"/>
</dbReference>
<protein>
    <submittedName>
        <fullName evidence="2">Uncharacterized protein</fullName>
    </submittedName>
</protein>
<accession>A0A1F5ZBI6</accession>
<sequence length="75" mass="8552">MDPTYQKFVRRWQEVSDLPVQSLGPLTPLYKLVTKRLKVMPWPVLLLIGVISVLGLYLILGTSVVRITSILQRGF</sequence>
<keyword evidence="1" id="KW-0472">Membrane</keyword>
<evidence type="ECO:0000313" key="3">
    <source>
        <dbReference type="Proteomes" id="UP000176854"/>
    </source>
</evidence>
<dbReference type="Proteomes" id="UP000176854">
    <property type="component" value="Unassembled WGS sequence"/>
</dbReference>
<comment type="caution">
    <text evidence="2">The sequence shown here is derived from an EMBL/GenBank/DDBJ whole genome shotgun (WGS) entry which is preliminary data.</text>
</comment>
<dbReference type="STRING" id="1798373.A2154_02250"/>
<evidence type="ECO:0000313" key="2">
    <source>
        <dbReference type="EMBL" id="OGG09497.1"/>
    </source>
</evidence>
<feature type="transmembrane region" description="Helical" evidence="1">
    <location>
        <begin position="42"/>
        <end position="65"/>
    </location>
</feature>
<keyword evidence="1" id="KW-1133">Transmembrane helix</keyword>
<evidence type="ECO:0000256" key="1">
    <source>
        <dbReference type="SAM" id="Phobius"/>
    </source>
</evidence>